<evidence type="ECO:0000313" key="4">
    <source>
        <dbReference type="WBParaSite" id="SVE_1019000.1"/>
    </source>
</evidence>
<accession>A0A0K0FMG3</accession>
<comment type="similarity">
    <text evidence="1">Belongs to the peptidase M13 family.</text>
</comment>
<evidence type="ECO:0000313" key="3">
    <source>
        <dbReference type="Proteomes" id="UP000035680"/>
    </source>
</evidence>
<protein>
    <submittedName>
        <fullName evidence="4">Phosphate-regulating neutral endopeptidase (inferred by orthology to a human protein)</fullName>
    </submittedName>
</protein>
<name>A0A0K0FMG3_STRVS</name>
<dbReference type="PANTHER" id="PTHR11733:SF167">
    <property type="entry name" value="FI17812P1-RELATED"/>
    <property type="match status" value="1"/>
</dbReference>
<reference evidence="3" key="1">
    <citation type="submission" date="2014-07" db="EMBL/GenBank/DDBJ databases">
        <authorList>
            <person name="Martin A.A"/>
            <person name="De Silva N."/>
        </authorList>
    </citation>
    <scope>NUCLEOTIDE SEQUENCE</scope>
</reference>
<dbReference type="Proteomes" id="UP000035680">
    <property type="component" value="Unassembled WGS sequence"/>
</dbReference>
<sequence>MKCFINQYNKYISTTTKKRINGIRTLNENIADNMHEPPIPDYEKYNDFKLFYISFGQTHCTHTFYKYELKQIEKGIHSIERYSVIGAISNQENFKATFLCDKATPMNPTTKCKL</sequence>
<dbReference type="WBParaSite" id="SVE_1019000.1">
    <property type="protein sequence ID" value="SVE_1019000.1"/>
    <property type="gene ID" value="SVE_1019000"/>
</dbReference>
<dbReference type="InterPro" id="IPR000718">
    <property type="entry name" value="Peptidase_M13"/>
</dbReference>
<keyword evidence="3" id="KW-1185">Reference proteome</keyword>
<dbReference type="AlphaFoldDB" id="A0A0K0FMG3"/>
<dbReference type="InterPro" id="IPR024079">
    <property type="entry name" value="MetalloPept_cat_dom_sf"/>
</dbReference>
<dbReference type="GO" id="GO:0005886">
    <property type="term" value="C:plasma membrane"/>
    <property type="evidence" value="ECO:0007669"/>
    <property type="project" value="TreeGrafter"/>
</dbReference>
<dbReference type="Gene3D" id="3.40.390.10">
    <property type="entry name" value="Collagenase (Catalytic Domain)"/>
    <property type="match status" value="1"/>
</dbReference>
<evidence type="ECO:0000259" key="2">
    <source>
        <dbReference type="Pfam" id="PF01431"/>
    </source>
</evidence>
<feature type="domain" description="Peptidase M13 C-terminal" evidence="2">
    <location>
        <begin position="2"/>
        <end position="114"/>
    </location>
</feature>
<dbReference type="GO" id="GO:0016485">
    <property type="term" value="P:protein processing"/>
    <property type="evidence" value="ECO:0007669"/>
    <property type="project" value="TreeGrafter"/>
</dbReference>
<dbReference type="PROSITE" id="PS51885">
    <property type="entry name" value="NEPRILYSIN"/>
    <property type="match status" value="1"/>
</dbReference>
<proteinExistence type="inferred from homology"/>
<dbReference type="PANTHER" id="PTHR11733">
    <property type="entry name" value="ZINC METALLOPROTEASE FAMILY M13 NEPRILYSIN-RELATED"/>
    <property type="match status" value="1"/>
</dbReference>
<dbReference type="InterPro" id="IPR018497">
    <property type="entry name" value="Peptidase_M13_C"/>
</dbReference>
<dbReference type="GO" id="GO:0004222">
    <property type="term" value="F:metalloendopeptidase activity"/>
    <property type="evidence" value="ECO:0007669"/>
    <property type="project" value="InterPro"/>
</dbReference>
<dbReference type="SUPFAM" id="SSF55486">
    <property type="entry name" value="Metalloproteases ('zincins'), catalytic domain"/>
    <property type="match status" value="1"/>
</dbReference>
<reference evidence="4" key="2">
    <citation type="submission" date="2015-08" db="UniProtKB">
        <authorList>
            <consortium name="WormBaseParasite"/>
        </authorList>
    </citation>
    <scope>IDENTIFICATION</scope>
</reference>
<dbReference type="Pfam" id="PF01431">
    <property type="entry name" value="Peptidase_M13"/>
    <property type="match status" value="1"/>
</dbReference>
<organism evidence="3 4">
    <name type="scientific">Strongyloides venezuelensis</name>
    <name type="common">Threadworm</name>
    <dbReference type="NCBI Taxonomy" id="75913"/>
    <lineage>
        <taxon>Eukaryota</taxon>
        <taxon>Metazoa</taxon>
        <taxon>Ecdysozoa</taxon>
        <taxon>Nematoda</taxon>
        <taxon>Chromadorea</taxon>
        <taxon>Rhabditida</taxon>
        <taxon>Tylenchina</taxon>
        <taxon>Panagrolaimomorpha</taxon>
        <taxon>Strongyloidoidea</taxon>
        <taxon>Strongyloididae</taxon>
        <taxon>Strongyloides</taxon>
    </lineage>
</organism>
<evidence type="ECO:0000256" key="1">
    <source>
        <dbReference type="ARBA" id="ARBA00007357"/>
    </source>
</evidence>